<reference evidence="3" key="1">
    <citation type="journal article" date="2015" name="Nat. Plants">
        <title>Genome expansion of Arabis alpina linked with retrotransposition and reduced symmetric DNA methylation.</title>
        <authorList>
            <person name="Willing E.M."/>
            <person name="Rawat V."/>
            <person name="Mandakova T."/>
            <person name="Maumus F."/>
            <person name="James G.V."/>
            <person name="Nordstroem K.J."/>
            <person name="Becker C."/>
            <person name="Warthmann N."/>
            <person name="Chica C."/>
            <person name="Szarzynska B."/>
            <person name="Zytnicki M."/>
            <person name="Albani M.C."/>
            <person name="Kiefer C."/>
            <person name="Bergonzi S."/>
            <person name="Castaings L."/>
            <person name="Mateos J.L."/>
            <person name="Berns M.C."/>
            <person name="Bujdoso N."/>
            <person name="Piofczyk T."/>
            <person name="de Lorenzo L."/>
            <person name="Barrero-Sicilia C."/>
            <person name="Mateos I."/>
            <person name="Piednoel M."/>
            <person name="Hagmann J."/>
            <person name="Chen-Min-Tao R."/>
            <person name="Iglesias-Fernandez R."/>
            <person name="Schuster S.C."/>
            <person name="Alonso-Blanco C."/>
            <person name="Roudier F."/>
            <person name="Carbonero P."/>
            <person name="Paz-Ares J."/>
            <person name="Davis S.J."/>
            <person name="Pecinka A."/>
            <person name="Quesneville H."/>
            <person name="Colot V."/>
            <person name="Lysak M.A."/>
            <person name="Weigel D."/>
            <person name="Coupland G."/>
            <person name="Schneeberger K."/>
        </authorList>
    </citation>
    <scope>NUCLEOTIDE SEQUENCE [LARGE SCALE GENOMIC DNA]</scope>
    <source>
        <strain evidence="3">cv. Pajares</strain>
    </source>
</reference>
<accession>A0A087G3U5</accession>
<dbReference type="EMBL" id="KL967741">
    <property type="protein sequence ID" value="KFK24547.1"/>
    <property type="molecule type" value="Genomic_DNA"/>
</dbReference>
<gene>
    <name evidence="2" type="ORF">AALP_AAs47338U000100</name>
</gene>
<dbReference type="AlphaFoldDB" id="A0A087G3U5"/>
<name>A0A087G3U5_ARAAL</name>
<dbReference type="PANTHER" id="PTHR31900:SF28">
    <property type="entry name" value="FBD DOMAIN-CONTAINING PROTEIN"/>
    <property type="match status" value="1"/>
</dbReference>
<dbReference type="Proteomes" id="UP000029120">
    <property type="component" value="Unassembled WGS sequence"/>
</dbReference>
<keyword evidence="3" id="KW-1185">Reference proteome</keyword>
<dbReference type="InterPro" id="IPR006566">
    <property type="entry name" value="FBD"/>
</dbReference>
<feature type="domain" description="FBD" evidence="1">
    <location>
        <begin position="250"/>
        <end position="266"/>
    </location>
</feature>
<dbReference type="SUPFAM" id="SSF52047">
    <property type="entry name" value="RNI-like"/>
    <property type="match status" value="1"/>
</dbReference>
<evidence type="ECO:0000259" key="1">
    <source>
        <dbReference type="Pfam" id="PF08387"/>
    </source>
</evidence>
<evidence type="ECO:0000313" key="3">
    <source>
        <dbReference type="Proteomes" id="UP000029120"/>
    </source>
</evidence>
<dbReference type="PANTHER" id="PTHR31900">
    <property type="entry name" value="F-BOX/RNI SUPERFAMILY PROTEIN-RELATED"/>
    <property type="match status" value="1"/>
</dbReference>
<proteinExistence type="predicted"/>
<sequence length="267" mass="31518">MPKLEEADINVDRDLEKLHESISSVKRLLLRAFYNSEAEYVYRSGIVFNKLEHLKLCKSNDNWSKLLVRLLKDSPKLRVLNLCVDDCPHEEEYESASWNNKQSSELPVYLLISELKSSLVDLFLVTPSLKYFKVVDEREMFSYLIEPMPKLEEADIDVLQNLKKLLESITSVKRLSLRALYNRQREPVYRSGIVFNQLEHLKLCICNDYWSKLLVRLLQDSPKLRVLNLYLDDDLRFEDYERIMWRKKLSSVPKCLLTSLETFEFAG</sequence>
<dbReference type="InterPro" id="IPR032675">
    <property type="entry name" value="LRR_dom_sf"/>
</dbReference>
<protein>
    <recommendedName>
        <fullName evidence="1">FBD domain-containing protein</fullName>
    </recommendedName>
</protein>
<dbReference type="Pfam" id="PF08387">
    <property type="entry name" value="FBD"/>
    <property type="match status" value="1"/>
</dbReference>
<dbReference type="Gene3D" id="3.80.10.10">
    <property type="entry name" value="Ribonuclease Inhibitor"/>
    <property type="match status" value="1"/>
</dbReference>
<organism evidence="2 3">
    <name type="scientific">Arabis alpina</name>
    <name type="common">Alpine rock-cress</name>
    <dbReference type="NCBI Taxonomy" id="50452"/>
    <lineage>
        <taxon>Eukaryota</taxon>
        <taxon>Viridiplantae</taxon>
        <taxon>Streptophyta</taxon>
        <taxon>Embryophyta</taxon>
        <taxon>Tracheophyta</taxon>
        <taxon>Spermatophyta</taxon>
        <taxon>Magnoliopsida</taxon>
        <taxon>eudicotyledons</taxon>
        <taxon>Gunneridae</taxon>
        <taxon>Pentapetalae</taxon>
        <taxon>rosids</taxon>
        <taxon>malvids</taxon>
        <taxon>Brassicales</taxon>
        <taxon>Brassicaceae</taxon>
        <taxon>Arabideae</taxon>
        <taxon>Arabis</taxon>
    </lineage>
</organism>
<dbReference type="OrthoDB" id="1112304at2759"/>
<evidence type="ECO:0000313" key="2">
    <source>
        <dbReference type="EMBL" id="KFK24547.1"/>
    </source>
</evidence>
<feature type="non-terminal residue" evidence="2">
    <location>
        <position position="267"/>
    </location>
</feature>
<dbReference type="InterPro" id="IPR050232">
    <property type="entry name" value="FBL13/AtMIF1-like"/>
</dbReference>